<evidence type="ECO:0000313" key="2">
    <source>
        <dbReference type="Proteomes" id="UP001207468"/>
    </source>
</evidence>
<keyword evidence="2" id="KW-1185">Reference proteome</keyword>
<evidence type="ECO:0000313" key="1">
    <source>
        <dbReference type="EMBL" id="KAI9508634.1"/>
    </source>
</evidence>
<name>A0ACC0UC18_9AGAM</name>
<sequence length="82" mass="8943">MLTKEPCLCHGMSGNALATGDPAHRDTFLVHATERRIRRLVRDGRVTPSDHPAGLWTGMAGRAWAWAMADRGGATLLAYNDI</sequence>
<accession>A0ACC0UC18</accession>
<dbReference type="EMBL" id="JAGFNK010000084">
    <property type="protein sequence ID" value="KAI9508634.1"/>
    <property type="molecule type" value="Genomic_DNA"/>
</dbReference>
<protein>
    <submittedName>
        <fullName evidence="1">Uncharacterized protein</fullName>
    </submittedName>
</protein>
<reference evidence="1" key="1">
    <citation type="submission" date="2021-03" db="EMBL/GenBank/DDBJ databases">
        <title>Evolutionary priming and transition to the ectomycorrhizal habit in an iconic lineage of mushroom-forming fungi: is preadaptation a requirement?</title>
        <authorList>
            <consortium name="DOE Joint Genome Institute"/>
            <person name="Looney B.P."/>
            <person name="Miyauchi S."/>
            <person name="Morin E."/>
            <person name="Drula E."/>
            <person name="Courty P.E."/>
            <person name="Chicoki N."/>
            <person name="Fauchery L."/>
            <person name="Kohler A."/>
            <person name="Kuo A."/>
            <person name="LaButti K."/>
            <person name="Pangilinan J."/>
            <person name="Lipzen A."/>
            <person name="Riley R."/>
            <person name="Andreopoulos W."/>
            <person name="He G."/>
            <person name="Johnson J."/>
            <person name="Barry K.W."/>
            <person name="Grigoriev I.V."/>
            <person name="Nagy L."/>
            <person name="Hibbett D."/>
            <person name="Henrissat B."/>
            <person name="Matheny P.B."/>
            <person name="Labbe J."/>
            <person name="Martin A.F."/>
        </authorList>
    </citation>
    <scope>NUCLEOTIDE SEQUENCE</scope>
    <source>
        <strain evidence="1">BPL698</strain>
    </source>
</reference>
<proteinExistence type="predicted"/>
<comment type="caution">
    <text evidence="1">The sequence shown here is derived from an EMBL/GenBank/DDBJ whole genome shotgun (WGS) entry which is preliminary data.</text>
</comment>
<gene>
    <name evidence="1" type="ORF">F5148DRAFT_1194511</name>
</gene>
<dbReference type="Proteomes" id="UP001207468">
    <property type="component" value="Unassembled WGS sequence"/>
</dbReference>
<organism evidence="1 2">
    <name type="scientific">Russula earlei</name>
    <dbReference type="NCBI Taxonomy" id="71964"/>
    <lineage>
        <taxon>Eukaryota</taxon>
        <taxon>Fungi</taxon>
        <taxon>Dikarya</taxon>
        <taxon>Basidiomycota</taxon>
        <taxon>Agaricomycotina</taxon>
        <taxon>Agaricomycetes</taxon>
        <taxon>Russulales</taxon>
        <taxon>Russulaceae</taxon>
        <taxon>Russula</taxon>
    </lineage>
</organism>